<name>X1GKN8_9ZZZZ</name>
<sequence length="201" mass="23607">MFKSGFTFVLSHIDVKCGDPIEIIPNHYFRKARPQEITQIIGKLEDFDISFEKMLKLPVPSGIPYDSIVKEIRRGNSCQYERKKLPPEKWKYWVVAFEGNNAKIYDLQYAANLIKNDLEFAFQIIYLEKQQKGQPVGWISMPMHLREYYSSHEATTSNAIEVGQDEIKKIGEIYDLYKKLTPEYQYINHSIKNFNSLKKMP</sequence>
<dbReference type="EMBL" id="BARU01008823">
    <property type="protein sequence ID" value="GAH45420.1"/>
    <property type="molecule type" value="Genomic_DNA"/>
</dbReference>
<gene>
    <name evidence="1" type="ORF">S03H2_17152</name>
</gene>
<feature type="non-terminal residue" evidence="1">
    <location>
        <position position="201"/>
    </location>
</feature>
<reference evidence="1" key="1">
    <citation type="journal article" date="2014" name="Front. Microbiol.">
        <title>High frequency of phylogenetically diverse reductive dehalogenase-homologous genes in deep subseafloor sedimentary metagenomes.</title>
        <authorList>
            <person name="Kawai M."/>
            <person name="Futagami T."/>
            <person name="Toyoda A."/>
            <person name="Takaki Y."/>
            <person name="Nishi S."/>
            <person name="Hori S."/>
            <person name="Arai W."/>
            <person name="Tsubouchi T."/>
            <person name="Morono Y."/>
            <person name="Uchiyama I."/>
            <person name="Ito T."/>
            <person name="Fujiyama A."/>
            <person name="Inagaki F."/>
            <person name="Takami H."/>
        </authorList>
    </citation>
    <scope>NUCLEOTIDE SEQUENCE</scope>
    <source>
        <strain evidence="1">Expedition CK06-06</strain>
    </source>
</reference>
<accession>X1GKN8</accession>
<evidence type="ECO:0000313" key="1">
    <source>
        <dbReference type="EMBL" id="GAH45420.1"/>
    </source>
</evidence>
<proteinExistence type="predicted"/>
<comment type="caution">
    <text evidence="1">The sequence shown here is derived from an EMBL/GenBank/DDBJ whole genome shotgun (WGS) entry which is preliminary data.</text>
</comment>
<protein>
    <submittedName>
        <fullName evidence="1">Uncharacterized protein</fullName>
    </submittedName>
</protein>
<dbReference type="AlphaFoldDB" id="X1GKN8"/>
<organism evidence="1">
    <name type="scientific">marine sediment metagenome</name>
    <dbReference type="NCBI Taxonomy" id="412755"/>
    <lineage>
        <taxon>unclassified sequences</taxon>
        <taxon>metagenomes</taxon>
        <taxon>ecological metagenomes</taxon>
    </lineage>
</organism>